<keyword evidence="2 11" id="KW-0444">Lipid biosynthesis</keyword>
<dbReference type="InterPro" id="IPR014721">
    <property type="entry name" value="Ribsml_uS5_D2-typ_fold_subgr"/>
</dbReference>
<dbReference type="SUPFAM" id="SSF55060">
    <property type="entry name" value="GHMP Kinase, C-terminal domain"/>
    <property type="match status" value="1"/>
</dbReference>
<feature type="domain" description="GHMP kinase C-terminal" evidence="13">
    <location>
        <begin position="221"/>
        <end position="286"/>
    </location>
</feature>
<dbReference type="Gene3D" id="3.30.230.10">
    <property type="match status" value="1"/>
</dbReference>
<evidence type="ECO:0000256" key="11">
    <source>
        <dbReference type="HAMAP-Rule" id="MF_00217"/>
    </source>
</evidence>
<evidence type="ECO:0000256" key="8">
    <source>
        <dbReference type="ARBA" id="ARBA00023098"/>
    </source>
</evidence>
<name>A0A6N0NSU5_9CREN</name>
<dbReference type="KEGG" id="mten:GWK48_01620"/>
<dbReference type="PRINTS" id="PR00959">
    <property type="entry name" value="MEVGALKINASE"/>
</dbReference>
<sequence length="316" mass="34340">MRSVEALVPLKLTLFGEHAVVYGEPAIAMAISEHMRVRVTESDKTTVSSSSLKIGNIKVDLSSMHIESEQAYRELSYIMETLNYFERKVPAQITIESTVDPSVGLGTSAAVIVGIVAAYSRFLGDSLSNMEIAKISRAIERKVQGIGSRMDTYTVSLGGILYFPKNSEGVERLDGNIGITGGYIRRTLSTAEILKRVKAIKDKNRQFEKIMKLIGEVVEDAREAILRHDVELLGQMMFINHGLLMSLGVTSPSLDEVVSSARTIGLQGCKMSGGGGGGSVICIKSPKAELLLESRGFRLVDSELNKNGVVIKEISN</sequence>
<evidence type="ECO:0000256" key="2">
    <source>
        <dbReference type="ARBA" id="ARBA00022516"/>
    </source>
</evidence>
<protein>
    <recommendedName>
        <fullName evidence="11">Mevalonate kinase</fullName>
        <shortName evidence="11">MK</shortName>
        <shortName evidence="11">MVK</shortName>
        <ecNumber evidence="11">2.7.1.36</ecNumber>
    </recommendedName>
</protein>
<dbReference type="Pfam" id="PF00288">
    <property type="entry name" value="GHMP_kinases_N"/>
    <property type="match status" value="1"/>
</dbReference>
<dbReference type="PANTHER" id="PTHR43290">
    <property type="entry name" value="MEVALONATE KINASE"/>
    <property type="match status" value="1"/>
</dbReference>
<dbReference type="PANTHER" id="PTHR43290:SF2">
    <property type="entry name" value="MEVALONATE KINASE"/>
    <property type="match status" value="1"/>
</dbReference>
<dbReference type="UniPathway" id="UPA00057">
    <property type="reaction ID" value="UER00098"/>
</dbReference>
<comment type="caution">
    <text evidence="11">Lacks conserved residue(s) required for the propagation of feature annotation.</text>
</comment>
<evidence type="ECO:0000256" key="10">
    <source>
        <dbReference type="ARBA" id="ARBA00029438"/>
    </source>
</evidence>
<dbReference type="AlphaFoldDB" id="A0A6N0NSU5"/>
<dbReference type="EMBL" id="CP049074">
    <property type="protein sequence ID" value="QKQ99264.1"/>
    <property type="molecule type" value="Genomic_DNA"/>
</dbReference>
<dbReference type="OrthoDB" id="19001at2157"/>
<gene>
    <name evidence="11 14" type="primary">mvk</name>
    <name evidence="14" type="ORF">GWK48_01620</name>
</gene>
<dbReference type="InterPro" id="IPR036554">
    <property type="entry name" value="GHMP_kinase_C_sf"/>
</dbReference>
<dbReference type="GO" id="GO:0000287">
    <property type="term" value="F:magnesium ion binding"/>
    <property type="evidence" value="ECO:0007669"/>
    <property type="project" value="UniProtKB-UniRule"/>
</dbReference>
<dbReference type="Pfam" id="PF08544">
    <property type="entry name" value="GHMP_kinases_C"/>
    <property type="match status" value="1"/>
</dbReference>
<dbReference type="GeneID" id="55640604"/>
<keyword evidence="1 11" id="KW-0963">Cytoplasm</keyword>
<keyword evidence="4 11" id="KW-0547">Nucleotide-binding</keyword>
<dbReference type="RefSeq" id="WP_174629000.1">
    <property type="nucleotide sequence ID" value="NZ_CP049074.1"/>
</dbReference>
<keyword evidence="9 11" id="KW-0414">Isoprene biosynthesis</keyword>
<evidence type="ECO:0000259" key="13">
    <source>
        <dbReference type="Pfam" id="PF08544"/>
    </source>
</evidence>
<feature type="domain" description="GHMP kinase N-terminal" evidence="12">
    <location>
        <begin position="77"/>
        <end position="159"/>
    </location>
</feature>
<dbReference type="InterPro" id="IPR022937">
    <property type="entry name" value="Mevalonate_kinase_arc"/>
</dbReference>
<dbReference type="GO" id="GO:0004496">
    <property type="term" value="F:mevalonate kinase activity"/>
    <property type="evidence" value="ECO:0007669"/>
    <property type="project" value="UniProtKB-UniRule"/>
</dbReference>
<feature type="active site" description="Proton acceptor" evidence="11">
    <location>
        <position position="151"/>
    </location>
</feature>
<dbReference type="SUPFAM" id="SSF54211">
    <property type="entry name" value="Ribosomal protein S5 domain 2-like"/>
    <property type="match status" value="1"/>
</dbReference>
<accession>A0A6N0NSU5</accession>
<evidence type="ECO:0000259" key="12">
    <source>
        <dbReference type="Pfam" id="PF00288"/>
    </source>
</evidence>
<organism evidence="14 15">
    <name type="scientific">Metallosphaera tengchongensis</name>
    <dbReference type="NCBI Taxonomy" id="1532350"/>
    <lineage>
        <taxon>Archaea</taxon>
        <taxon>Thermoproteota</taxon>
        <taxon>Thermoprotei</taxon>
        <taxon>Sulfolobales</taxon>
        <taxon>Sulfolobaceae</taxon>
        <taxon>Metallosphaera</taxon>
    </lineage>
</organism>
<keyword evidence="5 11" id="KW-0418">Kinase</keyword>
<evidence type="ECO:0000256" key="9">
    <source>
        <dbReference type="ARBA" id="ARBA00023229"/>
    </source>
</evidence>
<evidence type="ECO:0000313" key="15">
    <source>
        <dbReference type="Proteomes" id="UP000509301"/>
    </source>
</evidence>
<proteinExistence type="inferred from homology"/>
<comment type="subunit">
    <text evidence="11">Homodimer.</text>
</comment>
<dbReference type="InterPro" id="IPR006204">
    <property type="entry name" value="GHMP_kinase_N_dom"/>
</dbReference>
<dbReference type="GO" id="GO:0019287">
    <property type="term" value="P:isopentenyl diphosphate biosynthetic process, mevalonate pathway"/>
    <property type="evidence" value="ECO:0007669"/>
    <property type="project" value="UniProtKB-UniRule"/>
</dbReference>
<dbReference type="HAMAP" id="MF_00217">
    <property type="entry name" value="Mevalonate_kinase"/>
    <property type="match status" value="1"/>
</dbReference>
<evidence type="ECO:0000313" key="14">
    <source>
        <dbReference type="EMBL" id="QKQ99264.1"/>
    </source>
</evidence>
<evidence type="ECO:0000256" key="1">
    <source>
        <dbReference type="ARBA" id="ARBA00022490"/>
    </source>
</evidence>
<dbReference type="InterPro" id="IPR006205">
    <property type="entry name" value="Mev_gal_kin"/>
</dbReference>
<comment type="function">
    <text evidence="11">Catalyzes the phosphorylation of (R)-mevalonate (MVA) to (R)-mevalonate 5-phosphate (MVAP). Functions in the mevalonate (MVA) pathway leading to isopentenyl diphosphate (IPP), a key precursor for the biosynthesis of isoprenoid compounds such as archaeal membrane lipids.</text>
</comment>
<dbReference type="GO" id="GO:0005829">
    <property type="term" value="C:cytosol"/>
    <property type="evidence" value="ECO:0007669"/>
    <property type="project" value="TreeGrafter"/>
</dbReference>
<dbReference type="Proteomes" id="UP000509301">
    <property type="component" value="Chromosome"/>
</dbReference>
<keyword evidence="3 11" id="KW-0808">Transferase</keyword>
<comment type="cofactor">
    <cofactor evidence="11">
        <name>Mg(2+)</name>
        <dbReference type="ChEBI" id="CHEBI:18420"/>
    </cofactor>
</comment>
<keyword evidence="7 11" id="KW-0460">Magnesium</keyword>
<evidence type="ECO:0000256" key="4">
    <source>
        <dbReference type="ARBA" id="ARBA00022741"/>
    </source>
</evidence>
<dbReference type="Gene3D" id="3.30.70.890">
    <property type="entry name" value="GHMP kinase, C-terminal domain"/>
    <property type="match status" value="1"/>
</dbReference>
<dbReference type="EC" id="2.7.1.36" evidence="11"/>
<dbReference type="InterPro" id="IPR020568">
    <property type="entry name" value="Ribosomal_Su5_D2-typ_SF"/>
</dbReference>
<evidence type="ECO:0000256" key="3">
    <source>
        <dbReference type="ARBA" id="ARBA00022679"/>
    </source>
</evidence>
<evidence type="ECO:0000256" key="7">
    <source>
        <dbReference type="ARBA" id="ARBA00022842"/>
    </source>
</evidence>
<dbReference type="InterPro" id="IPR013750">
    <property type="entry name" value="GHMP_kinase_C_dom"/>
</dbReference>
<keyword evidence="15" id="KW-1185">Reference proteome</keyword>
<keyword evidence="6 11" id="KW-0067">ATP-binding</keyword>
<comment type="catalytic activity">
    <reaction evidence="11">
        <text>(R)-mevalonate + ATP = (R)-5-phosphomevalonate + ADP + H(+)</text>
        <dbReference type="Rhea" id="RHEA:17065"/>
        <dbReference type="ChEBI" id="CHEBI:15378"/>
        <dbReference type="ChEBI" id="CHEBI:30616"/>
        <dbReference type="ChEBI" id="CHEBI:36464"/>
        <dbReference type="ChEBI" id="CHEBI:58146"/>
        <dbReference type="ChEBI" id="CHEBI:456216"/>
        <dbReference type="EC" id="2.7.1.36"/>
    </reaction>
</comment>
<comment type="similarity">
    <text evidence="11">Belongs to the GHMP kinase family. Mevalonate kinase subfamily.</text>
</comment>
<evidence type="ECO:0000256" key="5">
    <source>
        <dbReference type="ARBA" id="ARBA00022777"/>
    </source>
</evidence>
<reference evidence="14 15" key="1">
    <citation type="submission" date="2020-02" db="EMBL/GenBank/DDBJ databases">
        <title>Comparative genome analysis reveals the metabolism and evolution of the thermophilic archaeal genus Metallosphaera.</title>
        <authorList>
            <person name="Jiang C."/>
        </authorList>
    </citation>
    <scope>NUCLEOTIDE SEQUENCE [LARGE SCALE GENOMIC DNA]</scope>
    <source>
        <strain evidence="14 15">Ric-A</strain>
    </source>
</reference>
<dbReference type="NCBIfam" id="TIGR00549">
    <property type="entry name" value="mevalon_kin"/>
    <property type="match status" value="1"/>
</dbReference>
<evidence type="ECO:0000256" key="6">
    <source>
        <dbReference type="ARBA" id="ARBA00022840"/>
    </source>
</evidence>
<keyword evidence="8 11" id="KW-0443">Lipid metabolism</keyword>
<dbReference type="GO" id="GO:0005524">
    <property type="term" value="F:ATP binding"/>
    <property type="evidence" value="ECO:0007669"/>
    <property type="project" value="UniProtKB-UniRule"/>
</dbReference>
<comment type="pathway">
    <text evidence="10 11">Isoprenoid biosynthesis; isopentenyl diphosphate biosynthesis via mevalonate pathway; isopentenyl diphosphate from (R)-mevalonate: step 1/3.</text>
</comment>
<comment type="subcellular location">
    <subcellularLocation>
        <location evidence="11">Cytoplasm</location>
    </subcellularLocation>
</comment>